<gene>
    <name evidence="1" type="ORF">ACFOEV_14670</name>
</gene>
<organism evidence="1 2">
    <name type="scientific">Litchfieldella rifensis</name>
    <dbReference type="NCBI Taxonomy" id="762643"/>
    <lineage>
        <taxon>Bacteria</taxon>
        <taxon>Pseudomonadati</taxon>
        <taxon>Pseudomonadota</taxon>
        <taxon>Gammaproteobacteria</taxon>
        <taxon>Oceanospirillales</taxon>
        <taxon>Halomonadaceae</taxon>
        <taxon>Litchfieldella</taxon>
    </lineage>
</organism>
<accession>A0ABV7LRF7</accession>
<dbReference type="Proteomes" id="UP001595579">
    <property type="component" value="Unassembled WGS sequence"/>
</dbReference>
<keyword evidence="2" id="KW-1185">Reference proteome</keyword>
<evidence type="ECO:0000313" key="2">
    <source>
        <dbReference type="Proteomes" id="UP001595579"/>
    </source>
</evidence>
<dbReference type="EMBL" id="JBHRUG010000029">
    <property type="protein sequence ID" value="MFC3284840.1"/>
    <property type="molecule type" value="Genomic_DNA"/>
</dbReference>
<dbReference type="InterPro" id="IPR010352">
    <property type="entry name" value="DUF945"/>
</dbReference>
<comment type="caution">
    <text evidence="1">The sequence shown here is derived from an EMBL/GenBank/DDBJ whole genome shotgun (WGS) entry which is preliminary data.</text>
</comment>
<protein>
    <submittedName>
        <fullName evidence="1">DUF945 family protein</fullName>
    </submittedName>
</protein>
<dbReference type="Pfam" id="PF06097">
    <property type="entry name" value="DUF945"/>
    <property type="match status" value="1"/>
</dbReference>
<proteinExistence type="predicted"/>
<sequence>MRKGLFVVIVIAVLGVGYLAAQATSSLLFERELERIVNRLDARSDLQVERRGVEQGWFASHGEIVVTPRLDNGWRIELPYTARHGLLSTRADGSLMPILAEEAVPLFGERLPATPPRWHANYRTLSNDMTVRVDLAAFRATEGERQFDFQGGELVLDGRQDDLQVQARVGPLQVEQGESALLVEPLTLETRYRAGTGQRPPRWSLETLRVSSPSLGLSVDIVGELRFTGGDWGEFRLTDLESAAGRKHWRSRLDGHFTWTAPPPLVAMQLGLPLDTERLTIEIEAGEVTVNGRPLPSFP</sequence>
<evidence type="ECO:0000313" key="1">
    <source>
        <dbReference type="EMBL" id="MFC3284840.1"/>
    </source>
</evidence>
<name>A0ABV7LRF7_9GAMM</name>
<dbReference type="RefSeq" id="WP_386775217.1">
    <property type="nucleotide sequence ID" value="NZ_JBHRUG010000029.1"/>
</dbReference>
<reference evidence="2" key="1">
    <citation type="journal article" date="2019" name="Int. J. Syst. Evol. Microbiol.">
        <title>The Global Catalogue of Microorganisms (GCM) 10K type strain sequencing project: providing services to taxonomists for standard genome sequencing and annotation.</title>
        <authorList>
            <consortium name="The Broad Institute Genomics Platform"/>
            <consortium name="The Broad Institute Genome Sequencing Center for Infectious Disease"/>
            <person name="Wu L."/>
            <person name="Ma J."/>
        </authorList>
    </citation>
    <scope>NUCLEOTIDE SEQUENCE [LARGE SCALE GENOMIC DNA]</scope>
    <source>
        <strain evidence="2">CECT 7698</strain>
    </source>
</reference>